<keyword evidence="3" id="KW-1185">Reference proteome</keyword>
<reference evidence="2 3" key="1">
    <citation type="submission" date="2015-12" db="EMBL/GenBank/DDBJ databases">
        <title>The genome of Folsomia candida.</title>
        <authorList>
            <person name="Faddeeva A."/>
            <person name="Derks M.F."/>
            <person name="Anvar Y."/>
            <person name="Smit S."/>
            <person name="Van Straalen N."/>
            <person name="Roelofs D."/>
        </authorList>
    </citation>
    <scope>NUCLEOTIDE SEQUENCE [LARGE SCALE GENOMIC DNA]</scope>
    <source>
        <strain evidence="2 3">VU population</strain>
        <tissue evidence="2">Whole body</tissue>
    </source>
</reference>
<name>A0A226DST4_FOLCA</name>
<sequence>MVLTPLMWKSLDNFATSYSYLYPCPLEWDKKSGKLVCNKISRKLVPWTISVFVGMSSIFIFYLVLLSSQLFGLARIELSDLLLTAVFLCLATFSILLEIVLLHFADCFSHSFNCGITYLRRLAFGRIFLESPPHSVDPLGVTLNLIVAMFSIYPYFMYPFVIYLGIDPFTLTLHYLLPYDLTLLTGIFTLLRLSVISSLIQGNRLFSCVAVTTTLSAHVGLILILIPHLRYQTCQIILEIAVDFVSSGILIVMFLGFSFSVALNFMTMKTYGIIPMPFYAFFPSGSILTAVLISFMLPMLVDVFENCGEMYARWKCLVAGNVDKKYLRRKLKATRVVRLYGGMFGYNIYICKRSTKLAYYGWILSYTITALLSVDRKSILRRLE</sequence>
<keyword evidence="1" id="KW-0812">Transmembrane</keyword>
<dbReference type="EMBL" id="LNIX01000012">
    <property type="protein sequence ID" value="OXA48279.1"/>
    <property type="molecule type" value="Genomic_DNA"/>
</dbReference>
<feature type="transmembrane region" description="Helical" evidence="1">
    <location>
        <begin position="205"/>
        <end position="226"/>
    </location>
</feature>
<feature type="transmembrane region" description="Helical" evidence="1">
    <location>
        <begin position="141"/>
        <end position="166"/>
    </location>
</feature>
<evidence type="ECO:0000256" key="1">
    <source>
        <dbReference type="SAM" id="Phobius"/>
    </source>
</evidence>
<feature type="transmembrane region" description="Helical" evidence="1">
    <location>
        <begin position="44"/>
        <end position="66"/>
    </location>
</feature>
<protein>
    <submittedName>
        <fullName evidence="2">Uncharacterized protein</fullName>
    </submittedName>
</protein>
<keyword evidence="1" id="KW-0472">Membrane</keyword>
<dbReference type="Proteomes" id="UP000198287">
    <property type="component" value="Unassembled WGS sequence"/>
</dbReference>
<proteinExistence type="predicted"/>
<evidence type="ECO:0000313" key="2">
    <source>
        <dbReference type="EMBL" id="OXA48279.1"/>
    </source>
</evidence>
<accession>A0A226DST4</accession>
<organism evidence="2 3">
    <name type="scientific">Folsomia candida</name>
    <name type="common">Springtail</name>
    <dbReference type="NCBI Taxonomy" id="158441"/>
    <lineage>
        <taxon>Eukaryota</taxon>
        <taxon>Metazoa</taxon>
        <taxon>Ecdysozoa</taxon>
        <taxon>Arthropoda</taxon>
        <taxon>Hexapoda</taxon>
        <taxon>Collembola</taxon>
        <taxon>Entomobryomorpha</taxon>
        <taxon>Isotomoidea</taxon>
        <taxon>Isotomidae</taxon>
        <taxon>Proisotominae</taxon>
        <taxon>Folsomia</taxon>
    </lineage>
</organism>
<feature type="transmembrane region" description="Helical" evidence="1">
    <location>
        <begin position="357"/>
        <end position="374"/>
    </location>
</feature>
<feature type="transmembrane region" description="Helical" evidence="1">
    <location>
        <begin position="278"/>
        <end position="301"/>
    </location>
</feature>
<feature type="transmembrane region" description="Helical" evidence="1">
    <location>
        <begin position="246"/>
        <end position="266"/>
    </location>
</feature>
<comment type="caution">
    <text evidence="2">The sequence shown here is derived from an EMBL/GenBank/DDBJ whole genome shotgun (WGS) entry which is preliminary data.</text>
</comment>
<feature type="transmembrane region" description="Helical" evidence="1">
    <location>
        <begin position="172"/>
        <end position="193"/>
    </location>
</feature>
<feature type="transmembrane region" description="Helical" evidence="1">
    <location>
        <begin position="78"/>
        <end position="104"/>
    </location>
</feature>
<evidence type="ECO:0000313" key="3">
    <source>
        <dbReference type="Proteomes" id="UP000198287"/>
    </source>
</evidence>
<gene>
    <name evidence="2" type="ORF">Fcan01_17197</name>
</gene>
<dbReference type="AlphaFoldDB" id="A0A226DST4"/>
<keyword evidence="1" id="KW-1133">Transmembrane helix</keyword>